<sequence>MLATYHSLLRDSEALPVLPAKDTAQLSLYLDISARWLSFSKDHLPLLTVLTCRPYHASEPGSNLWLRHIGAYLLLGIRNRVNQHTLQQGTAALLAYHRLKQQSVITKPRVMRIIKQLNHFGQHYWAAHLLPSGKSKQYQDCFDVAWLWHRYLSRAPLCNFNDILQKLVASIPGSGQHLLAELIEYPGVIHEGMAVQLAGQQSTVVSQLKDKVLVYTAAMQQFSWHEKTHLQCRQRQTITVIDWLNINSELQKQPEEGEVISLGDHRWALPQSYPTARPPASLQALLRALNDPDIAIQKIVSLVTAEPAFSRFLNDAASKDNRMQLSVSNVKQSILTYGLERVGHMLVQYALYQRLTQHWFPLLEWYSQLAQITILLSSEMAVASGKITPQYASLVTTVALSPLFTTASEKGKTTPARIDQRLFDIDSLLGTAGERDKNTTRQRLISLATAWEQDKGQARLIACCGKLPEEVPGLLRLPHCISGLSLIWAREWLFGHTACQHTQQFIQQTNKAFPALAGLKPTLLPKVAHLLSCPLP</sequence>
<evidence type="ECO:0008006" key="3">
    <source>
        <dbReference type="Google" id="ProtNLM"/>
    </source>
</evidence>
<dbReference type="STRING" id="1856405.BFC17_21455"/>
<reference evidence="1 2" key="1">
    <citation type="submission" date="2016-09" db="EMBL/GenBank/DDBJ databases">
        <title>Alteromonas lipolytica, a new species isolated from sea water.</title>
        <authorList>
            <person name="Wu Y.-H."/>
            <person name="Cheng H."/>
            <person name="Xu X.-W."/>
        </authorList>
    </citation>
    <scope>NUCLEOTIDE SEQUENCE [LARGE SCALE GENOMIC DNA]</scope>
    <source>
        <strain evidence="1 2">JW12</strain>
    </source>
</reference>
<evidence type="ECO:0000313" key="2">
    <source>
        <dbReference type="Proteomes" id="UP000176037"/>
    </source>
</evidence>
<dbReference type="SUPFAM" id="SSF109604">
    <property type="entry name" value="HD-domain/PDEase-like"/>
    <property type="match status" value="1"/>
</dbReference>
<dbReference type="EMBL" id="MJIC01000014">
    <property type="protein sequence ID" value="OFI34114.1"/>
    <property type="molecule type" value="Genomic_DNA"/>
</dbReference>
<dbReference type="Gene3D" id="1.10.3210.10">
    <property type="entry name" value="Hypothetical protein af1432"/>
    <property type="match status" value="1"/>
</dbReference>
<dbReference type="Proteomes" id="UP000176037">
    <property type="component" value="Unassembled WGS sequence"/>
</dbReference>
<gene>
    <name evidence="1" type="ORF">BFC17_21455</name>
</gene>
<name>A0A1E8FDV1_9ALTE</name>
<keyword evidence="2" id="KW-1185">Reference proteome</keyword>
<proteinExistence type="predicted"/>
<dbReference type="AlphaFoldDB" id="A0A1E8FDV1"/>
<accession>A0A1E8FDV1</accession>
<evidence type="ECO:0000313" key="1">
    <source>
        <dbReference type="EMBL" id="OFI34114.1"/>
    </source>
</evidence>
<comment type="caution">
    <text evidence="1">The sequence shown here is derived from an EMBL/GenBank/DDBJ whole genome shotgun (WGS) entry which is preliminary data.</text>
</comment>
<organism evidence="1 2">
    <name type="scientific">Alteromonas lipolytica</name>
    <dbReference type="NCBI Taxonomy" id="1856405"/>
    <lineage>
        <taxon>Bacteria</taxon>
        <taxon>Pseudomonadati</taxon>
        <taxon>Pseudomonadota</taxon>
        <taxon>Gammaproteobacteria</taxon>
        <taxon>Alteromonadales</taxon>
        <taxon>Alteromonadaceae</taxon>
        <taxon>Alteromonas/Salinimonas group</taxon>
        <taxon>Alteromonas</taxon>
    </lineage>
</organism>
<protein>
    <recommendedName>
        <fullName evidence="3">HDOD domain-containing protein</fullName>
    </recommendedName>
</protein>